<feature type="domain" description="Phage shock protein PspC N-terminal" evidence="3">
    <location>
        <begin position="78"/>
        <end position="133"/>
    </location>
</feature>
<evidence type="ECO:0000313" key="4">
    <source>
        <dbReference type="EMBL" id="GAA1965172.1"/>
    </source>
</evidence>
<feature type="compositionally biased region" description="Low complexity" evidence="1">
    <location>
        <begin position="33"/>
        <end position="48"/>
    </location>
</feature>
<feature type="region of interest" description="Disordered" evidence="1">
    <location>
        <begin position="261"/>
        <end position="319"/>
    </location>
</feature>
<feature type="transmembrane region" description="Helical" evidence="2">
    <location>
        <begin position="417"/>
        <end position="441"/>
    </location>
</feature>
<comment type="caution">
    <text evidence="4">The sequence shown here is derived from an EMBL/GenBank/DDBJ whole genome shotgun (WGS) entry which is preliminary data.</text>
</comment>
<dbReference type="InterPro" id="IPR007168">
    <property type="entry name" value="Phageshock_PspC_N"/>
</dbReference>
<feature type="transmembrane region" description="Helical" evidence="2">
    <location>
        <begin position="448"/>
        <end position="471"/>
    </location>
</feature>
<feature type="region of interest" description="Disordered" evidence="1">
    <location>
        <begin position="1"/>
        <end position="65"/>
    </location>
</feature>
<feature type="compositionally biased region" description="Low complexity" evidence="1">
    <location>
        <begin position="280"/>
        <end position="312"/>
    </location>
</feature>
<evidence type="ECO:0000256" key="2">
    <source>
        <dbReference type="SAM" id="Phobius"/>
    </source>
</evidence>
<keyword evidence="5" id="KW-1185">Reference proteome</keyword>
<evidence type="ECO:0000259" key="3">
    <source>
        <dbReference type="Pfam" id="PF04024"/>
    </source>
</evidence>
<feature type="transmembrane region" description="Helical" evidence="2">
    <location>
        <begin position="194"/>
        <end position="216"/>
    </location>
</feature>
<feature type="transmembrane region" description="Helical" evidence="2">
    <location>
        <begin position="152"/>
        <end position="174"/>
    </location>
</feature>
<dbReference type="EMBL" id="BAAAMK010000010">
    <property type="protein sequence ID" value="GAA1965172.1"/>
    <property type="molecule type" value="Genomic_DNA"/>
</dbReference>
<reference evidence="4 5" key="1">
    <citation type="journal article" date="2019" name="Int. J. Syst. Evol. Microbiol.">
        <title>The Global Catalogue of Microorganisms (GCM) 10K type strain sequencing project: providing services to taxonomists for standard genome sequencing and annotation.</title>
        <authorList>
            <consortium name="The Broad Institute Genomics Platform"/>
            <consortium name="The Broad Institute Genome Sequencing Center for Infectious Disease"/>
            <person name="Wu L."/>
            <person name="Ma J."/>
        </authorList>
    </citation>
    <scope>NUCLEOTIDE SEQUENCE [LARGE SCALE GENOMIC DNA]</scope>
    <source>
        <strain evidence="4 5">JCM 13584</strain>
    </source>
</reference>
<feature type="transmembrane region" description="Helical" evidence="2">
    <location>
        <begin position="387"/>
        <end position="411"/>
    </location>
</feature>
<organism evidence="4 5">
    <name type="scientific">Agromyces allii</name>
    <dbReference type="NCBI Taxonomy" id="393607"/>
    <lineage>
        <taxon>Bacteria</taxon>
        <taxon>Bacillati</taxon>
        <taxon>Actinomycetota</taxon>
        <taxon>Actinomycetes</taxon>
        <taxon>Micrococcales</taxon>
        <taxon>Microbacteriaceae</taxon>
        <taxon>Agromyces</taxon>
    </lineage>
</organism>
<evidence type="ECO:0000256" key="1">
    <source>
        <dbReference type="SAM" id="MobiDB-lite"/>
    </source>
</evidence>
<feature type="transmembrane region" description="Helical" evidence="2">
    <location>
        <begin position="107"/>
        <end position="131"/>
    </location>
</feature>
<keyword evidence="2" id="KW-0472">Membrane</keyword>
<protein>
    <recommendedName>
        <fullName evidence="3">Phage shock protein PspC N-terminal domain-containing protein</fullName>
    </recommendedName>
</protein>
<gene>
    <name evidence="4" type="ORF">GCM10009717_35030</name>
</gene>
<sequence length="603" mass="61462">METNQTAPPTDPVPEGVQGDSAQVGPSVDEAVGSASSGAGAQGSRSQGTDGRTDAPGGPLGPDAADATGPGFYAWLRRLGLPRRAGWLGGVCAGIGARLGIDPIVVRGIVVVVAVLGAPLVLLYAIAWLLLPDTDGRIHLERLTRGVVDPAIVGIAVMGVLGFIPLVQGGWLGWQWWTDWPYLADPIFGFNLMVPLRIIWTLLLVGGVVALVIWLARRSSQNSQNPPTGGAGARTASAADAAWSGSTSGAAASAGAASAAAATHTAPVPPTSGDTRSTGADAASAQVTDAASATSPDPAVDPTTDAAAVSTTEPPVPAMGADADAIAEWRRQHEAWRVAHTEWKTGQEQAARAAKAQAAAENREKARALAGQADAARAARRASRPRASAAFVFTLLGVSLIGGAIVALWALGDADVAAYAVPVALAAGTLVLALGMIIAALRRRRSGALAFLTITALLAMLVGLGGATLGAQGTLIGPNASIYLTVDSQRLVQPVGDAYVTVFPISGPTPRVELAQTYGSTWITIDPDAILLLDASDAGRIDIVAFDGDGGSASGTRQLSGLDRGALLLGDGAAAREYLPGEHVDARLELSQYNGDVHIQIWE</sequence>
<accession>A0ABN2R842</accession>
<dbReference type="Proteomes" id="UP001499954">
    <property type="component" value="Unassembled WGS sequence"/>
</dbReference>
<keyword evidence="2" id="KW-0812">Transmembrane</keyword>
<keyword evidence="2" id="KW-1133">Transmembrane helix</keyword>
<proteinExistence type="predicted"/>
<name>A0ABN2R842_9MICO</name>
<evidence type="ECO:0000313" key="5">
    <source>
        <dbReference type="Proteomes" id="UP001499954"/>
    </source>
</evidence>
<dbReference type="Pfam" id="PF04024">
    <property type="entry name" value="PspC"/>
    <property type="match status" value="1"/>
</dbReference>
<dbReference type="RefSeq" id="WP_157415591.1">
    <property type="nucleotide sequence ID" value="NZ_BAAAMK010000010.1"/>
</dbReference>